<gene>
    <name evidence="2" type="ORF">LX99_05025</name>
</gene>
<organism evidence="2 3">
    <name type="scientific">Mucilaginibacter oryzae</name>
    <dbReference type="NCBI Taxonomy" id="468058"/>
    <lineage>
        <taxon>Bacteria</taxon>
        <taxon>Pseudomonadati</taxon>
        <taxon>Bacteroidota</taxon>
        <taxon>Sphingobacteriia</taxon>
        <taxon>Sphingobacteriales</taxon>
        <taxon>Sphingobacteriaceae</taxon>
        <taxon>Mucilaginibacter</taxon>
    </lineage>
</organism>
<protein>
    <recommendedName>
        <fullName evidence="4">Lipoprotein</fullName>
    </recommendedName>
</protein>
<dbReference type="RefSeq" id="WP_109610972.1">
    <property type="nucleotide sequence ID" value="NZ_QGHA01000022.1"/>
</dbReference>
<proteinExistence type="predicted"/>
<feature type="signal peptide" evidence="1">
    <location>
        <begin position="1"/>
        <end position="20"/>
    </location>
</feature>
<keyword evidence="1" id="KW-0732">Signal</keyword>
<comment type="caution">
    <text evidence="2">The sequence shown here is derived from an EMBL/GenBank/DDBJ whole genome shotgun (WGS) entry which is preliminary data.</text>
</comment>
<dbReference type="PROSITE" id="PS51257">
    <property type="entry name" value="PROKAR_LIPOPROTEIN"/>
    <property type="match status" value="1"/>
</dbReference>
<evidence type="ECO:0000313" key="3">
    <source>
        <dbReference type="Proteomes" id="UP000245678"/>
    </source>
</evidence>
<dbReference type="AlphaFoldDB" id="A0A316GRT8"/>
<evidence type="ECO:0000256" key="1">
    <source>
        <dbReference type="SAM" id="SignalP"/>
    </source>
</evidence>
<reference evidence="2 3" key="1">
    <citation type="submission" date="2018-05" db="EMBL/GenBank/DDBJ databases">
        <title>Genomic Encyclopedia of Archaeal and Bacterial Type Strains, Phase II (KMG-II): from individual species to whole genera.</title>
        <authorList>
            <person name="Goeker M."/>
        </authorList>
    </citation>
    <scope>NUCLEOTIDE SEQUENCE [LARGE SCALE GENOMIC DNA]</scope>
    <source>
        <strain evidence="2 3">DSM 19975</strain>
    </source>
</reference>
<accession>A0A316GRT8</accession>
<dbReference type="EMBL" id="QGHA01000022">
    <property type="protein sequence ID" value="PWK65380.1"/>
    <property type="molecule type" value="Genomic_DNA"/>
</dbReference>
<sequence length="183" mass="20654">MNIKLTHIFALLMVALSSCANNNTQIAENTFIHGDKIYKLIDNELREIGDLNAKEIKKFEISKPKQRDLGSASLSFVKKGAYTTLKALYRGNYLYYTLKVQGLNDLRDNYQPGRITVEFIDEFGFILHSTEIPVSDLTAIVGDDGKPTEFVYNGKTEMSTEINAAIKSYDVTAGIRRKSFYGY</sequence>
<evidence type="ECO:0000313" key="2">
    <source>
        <dbReference type="EMBL" id="PWK65380.1"/>
    </source>
</evidence>
<evidence type="ECO:0008006" key="4">
    <source>
        <dbReference type="Google" id="ProtNLM"/>
    </source>
</evidence>
<feature type="chain" id="PRO_5016374850" description="Lipoprotein" evidence="1">
    <location>
        <begin position="21"/>
        <end position="183"/>
    </location>
</feature>
<name>A0A316GRT8_9SPHI</name>
<keyword evidence="3" id="KW-1185">Reference proteome</keyword>
<dbReference type="Proteomes" id="UP000245678">
    <property type="component" value="Unassembled WGS sequence"/>
</dbReference>